<dbReference type="AlphaFoldDB" id="R4UVQ7"/>
<proteinExistence type="evidence at transcript level"/>
<sequence length="66" mass="7753">MCFCIWNFELGFLGHLFIRHVDLMQSHCPVSPLFLTPCQSTVKCSRYVNVNRCCFRLPCLIVKCFH</sequence>
<reference evidence="1" key="1">
    <citation type="submission" date="2013-02" db="EMBL/GenBank/DDBJ databases">
        <title>Immune-Related transcriptome of Coptotermes formosanus Shiraki workers: the defense mechanism.</title>
        <authorList>
            <person name="Hussain A."/>
            <person name="Li Y.F."/>
            <person name="Wen S.Y."/>
        </authorList>
    </citation>
    <scope>NUCLEOTIDE SEQUENCE</scope>
</reference>
<name>R4UVQ7_COPFO</name>
<evidence type="ECO:0000313" key="1">
    <source>
        <dbReference type="EMBL" id="AGM32331.1"/>
    </source>
</evidence>
<accession>R4UVQ7</accession>
<organism evidence="1">
    <name type="scientific">Coptotermes formosanus</name>
    <name type="common">Formosan subterranean termite</name>
    <dbReference type="NCBI Taxonomy" id="36987"/>
    <lineage>
        <taxon>Eukaryota</taxon>
        <taxon>Metazoa</taxon>
        <taxon>Ecdysozoa</taxon>
        <taxon>Arthropoda</taxon>
        <taxon>Hexapoda</taxon>
        <taxon>Insecta</taxon>
        <taxon>Pterygota</taxon>
        <taxon>Neoptera</taxon>
        <taxon>Polyneoptera</taxon>
        <taxon>Dictyoptera</taxon>
        <taxon>Blattodea</taxon>
        <taxon>Blattoidea</taxon>
        <taxon>Termitoidae</taxon>
        <taxon>Rhinotermitidae</taxon>
        <taxon>Coptotermes</taxon>
    </lineage>
</organism>
<dbReference type="EMBL" id="KC632517">
    <property type="protein sequence ID" value="AGM32331.1"/>
    <property type="molecule type" value="mRNA"/>
</dbReference>
<protein>
    <submittedName>
        <fullName evidence="1">Uncharacterized protein</fullName>
    </submittedName>
</protein>